<reference evidence="2 3" key="1">
    <citation type="submission" date="2014-04" db="EMBL/GenBank/DDBJ databases">
        <authorList>
            <consortium name="DOE Joint Genome Institute"/>
            <person name="Kuo A."/>
            <person name="Ruytinx J."/>
            <person name="Rineau F."/>
            <person name="Colpaert J."/>
            <person name="Kohler A."/>
            <person name="Nagy L.G."/>
            <person name="Floudas D."/>
            <person name="Copeland A."/>
            <person name="Barry K.W."/>
            <person name="Cichocki N."/>
            <person name="Veneault-Fourrey C."/>
            <person name="LaButti K."/>
            <person name="Lindquist E.A."/>
            <person name="Lipzen A."/>
            <person name="Lundell T."/>
            <person name="Morin E."/>
            <person name="Murat C."/>
            <person name="Sun H."/>
            <person name="Tunlid A."/>
            <person name="Henrissat B."/>
            <person name="Grigoriev I.V."/>
            <person name="Hibbett D.S."/>
            <person name="Martin F."/>
            <person name="Nordberg H.P."/>
            <person name="Cantor M.N."/>
            <person name="Hua S.X."/>
        </authorList>
    </citation>
    <scope>NUCLEOTIDE SEQUENCE [LARGE SCALE GENOMIC DNA]</scope>
    <source>
        <strain evidence="2 3">UH-Slu-Lm8-n1</strain>
    </source>
</reference>
<organism evidence="2 3">
    <name type="scientific">Suillus luteus UH-Slu-Lm8-n1</name>
    <dbReference type="NCBI Taxonomy" id="930992"/>
    <lineage>
        <taxon>Eukaryota</taxon>
        <taxon>Fungi</taxon>
        <taxon>Dikarya</taxon>
        <taxon>Basidiomycota</taxon>
        <taxon>Agaricomycotina</taxon>
        <taxon>Agaricomycetes</taxon>
        <taxon>Agaricomycetidae</taxon>
        <taxon>Boletales</taxon>
        <taxon>Suillineae</taxon>
        <taxon>Suillaceae</taxon>
        <taxon>Suillus</taxon>
    </lineage>
</organism>
<gene>
    <name evidence="2" type="ORF">CY34DRAFT_19646</name>
</gene>
<evidence type="ECO:0000313" key="2">
    <source>
        <dbReference type="EMBL" id="KIK31710.1"/>
    </source>
</evidence>
<proteinExistence type="predicted"/>
<dbReference type="Proteomes" id="UP000054485">
    <property type="component" value="Unassembled WGS sequence"/>
</dbReference>
<protein>
    <submittedName>
        <fullName evidence="2">Uncharacterized protein</fullName>
    </submittedName>
</protein>
<sequence length="55" mass="6171">MSNTDIPLPSMQELLQKFPAPSTKHSHQNEFTISPRRPSAGWLQRGDSGIDPPDR</sequence>
<dbReference type="EMBL" id="KN836722">
    <property type="protein sequence ID" value="KIK31710.1"/>
    <property type="molecule type" value="Genomic_DNA"/>
</dbReference>
<dbReference type="HOGENOM" id="CLU_3033934_0_0_1"/>
<accession>A0A0C9Z2M5</accession>
<name>A0A0C9Z2M5_9AGAM</name>
<dbReference type="InParanoid" id="A0A0C9Z2M5"/>
<evidence type="ECO:0000313" key="3">
    <source>
        <dbReference type="Proteomes" id="UP000054485"/>
    </source>
</evidence>
<feature type="region of interest" description="Disordered" evidence="1">
    <location>
        <begin position="17"/>
        <end position="55"/>
    </location>
</feature>
<evidence type="ECO:0000256" key="1">
    <source>
        <dbReference type="SAM" id="MobiDB-lite"/>
    </source>
</evidence>
<dbReference type="AlphaFoldDB" id="A0A0C9Z2M5"/>
<keyword evidence="3" id="KW-1185">Reference proteome</keyword>
<reference evidence="3" key="2">
    <citation type="submission" date="2015-01" db="EMBL/GenBank/DDBJ databases">
        <title>Evolutionary Origins and Diversification of the Mycorrhizal Mutualists.</title>
        <authorList>
            <consortium name="DOE Joint Genome Institute"/>
            <consortium name="Mycorrhizal Genomics Consortium"/>
            <person name="Kohler A."/>
            <person name="Kuo A."/>
            <person name="Nagy L.G."/>
            <person name="Floudas D."/>
            <person name="Copeland A."/>
            <person name="Barry K.W."/>
            <person name="Cichocki N."/>
            <person name="Veneault-Fourrey C."/>
            <person name="LaButti K."/>
            <person name="Lindquist E.A."/>
            <person name="Lipzen A."/>
            <person name="Lundell T."/>
            <person name="Morin E."/>
            <person name="Murat C."/>
            <person name="Riley R."/>
            <person name="Ohm R."/>
            <person name="Sun H."/>
            <person name="Tunlid A."/>
            <person name="Henrissat B."/>
            <person name="Grigoriev I.V."/>
            <person name="Hibbett D.S."/>
            <person name="Martin F."/>
        </authorList>
    </citation>
    <scope>NUCLEOTIDE SEQUENCE [LARGE SCALE GENOMIC DNA]</scope>
    <source>
        <strain evidence="3">UH-Slu-Lm8-n1</strain>
    </source>
</reference>